<dbReference type="Proteomes" id="UP001234602">
    <property type="component" value="Unassembled WGS sequence"/>
</dbReference>
<sequence length="44" mass="5229">MKEEDLKMMEEGIRLDCECADICGRIKHRMYAFSRSKETFQDLA</sequence>
<reference evidence="1" key="1">
    <citation type="submission" date="2023-06" db="EMBL/GenBank/DDBJ databases">
        <title>Comparative genomics of Bacillaceae isolates and their secondary metabolite potential.</title>
        <authorList>
            <person name="Song L."/>
            <person name="Nielsen L.J."/>
            <person name="Mohite O."/>
            <person name="Xu X."/>
            <person name="Weber T."/>
            <person name="Kovacs A.T."/>
        </authorList>
    </citation>
    <scope>NUCLEOTIDE SEQUENCE</scope>
    <source>
        <strain evidence="1">D8_B_37</strain>
    </source>
</reference>
<name>A0AAW7IP74_9BACI</name>
<dbReference type="InterPro" id="IPR005560">
    <property type="entry name" value="Csp_YhjQ"/>
</dbReference>
<gene>
    <name evidence="1" type="ORF">QUF89_13430</name>
</gene>
<evidence type="ECO:0000313" key="2">
    <source>
        <dbReference type="Proteomes" id="UP001234602"/>
    </source>
</evidence>
<proteinExistence type="predicted"/>
<dbReference type="Pfam" id="PF03860">
    <property type="entry name" value="Csp"/>
    <property type="match status" value="1"/>
</dbReference>
<evidence type="ECO:0000313" key="1">
    <source>
        <dbReference type="EMBL" id="MDM5453186.1"/>
    </source>
</evidence>
<comment type="caution">
    <text evidence="1">The sequence shown here is derived from an EMBL/GenBank/DDBJ whole genome shotgun (WGS) entry which is preliminary data.</text>
</comment>
<protein>
    <submittedName>
        <fullName evidence="1">Uncharacterized protein</fullName>
    </submittedName>
</protein>
<accession>A0AAW7IP74</accession>
<dbReference type="EMBL" id="JAUCEY010000008">
    <property type="protein sequence ID" value="MDM5453186.1"/>
    <property type="molecule type" value="Genomic_DNA"/>
</dbReference>
<dbReference type="AlphaFoldDB" id="A0AAW7IP74"/>
<organism evidence="1 2">
    <name type="scientific">Peribacillus simplex</name>
    <dbReference type="NCBI Taxonomy" id="1478"/>
    <lineage>
        <taxon>Bacteria</taxon>
        <taxon>Bacillati</taxon>
        <taxon>Bacillota</taxon>
        <taxon>Bacilli</taxon>
        <taxon>Bacillales</taxon>
        <taxon>Bacillaceae</taxon>
        <taxon>Peribacillus</taxon>
    </lineage>
</organism>